<feature type="transmembrane region" description="Helical" evidence="6">
    <location>
        <begin position="38"/>
        <end position="58"/>
    </location>
</feature>
<dbReference type="RefSeq" id="WP_022937857.1">
    <property type="nucleotide sequence ID" value="NZ_BAABZA010000014.1"/>
</dbReference>
<dbReference type="PANTHER" id="PTHR34583:SF3">
    <property type="entry name" value="MULTISUBUNIT SODIUM_HYDROGEN ANTIPORTER, MNHC SUBUNIT"/>
    <property type="match status" value="1"/>
</dbReference>
<dbReference type="STRING" id="1034346.GCA_000313565_01554"/>
<keyword evidence="3 6" id="KW-0812">Transmembrane</keyword>
<keyword evidence="9" id="KW-1185">Reference proteome</keyword>
<feature type="transmembrane region" description="Helical" evidence="6">
    <location>
        <begin position="78"/>
        <end position="103"/>
    </location>
</feature>
<evidence type="ECO:0000256" key="6">
    <source>
        <dbReference type="SAM" id="Phobius"/>
    </source>
</evidence>
<organism evidence="8 9">
    <name type="scientific">Dielma fastidiosa</name>
    <dbReference type="NCBI Taxonomy" id="1034346"/>
    <lineage>
        <taxon>Bacteria</taxon>
        <taxon>Bacillati</taxon>
        <taxon>Bacillota</taxon>
        <taxon>Erysipelotrichia</taxon>
        <taxon>Erysipelotrichales</taxon>
        <taxon>Erysipelotrichaceae</taxon>
        <taxon>Dielma</taxon>
    </lineage>
</organism>
<dbReference type="OrthoDB" id="9799219at2"/>
<dbReference type="AlphaFoldDB" id="A0A2V2EY48"/>
<feature type="transmembrane region" description="Helical" evidence="6">
    <location>
        <begin position="6"/>
        <end position="26"/>
    </location>
</feature>
<reference evidence="8 9" key="1">
    <citation type="submission" date="2018-05" db="EMBL/GenBank/DDBJ databases">
        <title>Genomic Encyclopedia of Type Strains, Phase IV (KMG-IV): sequencing the most valuable type-strain genomes for metagenomic binning, comparative biology and taxonomic classification.</title>
        <authorList>
            <person name="Goeker M."/>
        </authorList>
    </citation>
    <scope>NUCLEOTIDE SEQUENCE [LARGE SCALE GENOMIC DNA]</scope>
    <source>
        <strain evidence="8 9">JC118</strain>
    </source>
</reference>
<comment type="similarity">
    <text evidence="2">Belongs to the CPA3 antiporters (TC 2.A.63) subunit C family.</text>
</comment>
<dbReference type="PANTHER" id="PTHR34583">
    <property type="entry name" value="ANTIPORTER SUBUNIT MNHC2-RELATED"/>
    <property type="match status" value="1"/>
</dbReference>
<keyword evidence="4 6" id="KW-1133">Transmembrane helix</keyword>
<evidence type="ECO:0000256" key="2">
    <source>
        <dbReference type="ARBA" id="ARBA00010388"/>
    </source>
</evidence>
<name>A0A2V2EY48_9FIRM</name>
<dbReference type="InterPro" id="IPR050601">
    <property type="entry name" value="CPA3_antiporter_subunitC"/>
</dbReference>
<dbReference type="GeneID" id="94441081"/>
<accession>A0A2V2EY48</accession>
<dbReference type="EMBL" id="QJKH01000004">
    <property type="protein sequence ID" value="PXX80058.1"/>
    <property type="molecule type" value="Genomic_DNA"/>
</dbReference>
<dbReference type="Proteomes" id="UP001276902">
    <property type="component" value="Unassembled WGS sequence"/>
</dbReference>
<dbReference type="Pfam" id="PF00420">
    <property type="entry name" value="Oxidored_q2"/>
    <property type="match status" value="1"/>
</dbReference>
<dbReference type="GO" id="GO:0016020">
    <property type="term" value="C:membrane"/>
    <property type="evidence" value="ECO:0007669"/>
    <property type="project" value="UniProtKB-SubCell"/>
</dbReference>
<evidence type="ECO:0000256" key="3">
    <source>
        <dbReference type="ARBA" id="ARBA00022692"/>
    </source>
</evidence>
<dbReference type="EMBL" id="JALDAW010000013">
    <property type="protein sequence ID" value="MDY5168178.1"/>
    <property type="molecule type" value="Genomic_DNA"/>
</dbReference>
<proteinExistence type="inferred from homology"/>
<evidence type="ECO:0000313" key="9">
    <source>
        <dbReference type="Proteomes" id="UP000247612"/>
    </source>
</evidence>
<comment type="caution">
    <text evidence="8">The sequence shown here is derived from an EMBL/GenBank/DDBJ whole genome shotgun (WGS) entry which is preliminary data.</text>
</comment>
<evidence type="ECO:0000313" key="8">
    <source>
        <dbReference type="EMBL" id="PXX80058.1"/>
    </source>
</evidence>
<gene>
    <name evidence="8" type="ORF">DES51_10460</name>
    <name evidence="7" type="ORF">MQE39_08610</name>
</gene>
<keyword evidence="5 6" id="KW-0472">Membrane</keyword>
<evidence type="ECO:0000313" key="7">
    <source>
        <dbReference type="EMBL" id="MDY5168178.1"/>
    </source>
</evidence>
<sequence length="126" mass="14194">MEHLMHNYYEAAAVILFGIGFMNLLLQSNLIKKFIGLNIMDTAVYLFLAAKGFIYGRVAPIVTSGEAVIERFVNPVPSGLVLTGIVVSVSVTAFSLALIIRLYKVYHTFDMDEIMKLAREEEKREY</sequence>
<dbReference type="InterPro" id="IPR039428">
    <property type="entry name" value="NUOK/Mnh_C1-like"/>
</dbReference>
<dbReference type="Proteomes" id="UP000247612">
    <property type="component" value="Unassembled WGS sequence"/>
</dbReference>
<comment type="subcellular location">
    <subcellularLocation>
        <location evidence="1">Membrane</location>
        <topology evidence="1">Multi-pass membrane protein</topology>
    </subcellularLocation>
</comment>
<evidence type="ECO:0000256" key="4">
    <source>
        <dbReference type="ARBA" id="ARBA00022989"/>
    </source>
</evidence>
<evidence type="ECO:0000256" key="5">
    <source>
        <dbReference type="ARBA" id="ARBA00023136"/>
    </source>
</evidence>
<evidence type="ECO:0000256" key="1">
    <source>
        <dbReference type="ARBA" id="ARBA00004141"/>
    </source>
</evidence>
<dbReference type="Gene3D" id="1.10.287.3510">
    <property type="match status" value="1"/>
</dbReference>
<protein>
    <submittedName>
        <fullName evidence="8">Multisubunit sodium/proton antiporter MrpC subunit</fullName>
    </submittedName>
    <submittedName>
        <fullName evidence="7">Sodium:proton antiporter</fullName>
    </submittedName>
</protein>
<reference evidence="7" key="2">
    <citation type="submission" date="2022-03" db="EMBL/GenBank/DDBJ databases">
        <title>First case of bacteraemia caused by Dielma fastidiosa in a patient hospitalised with diverticulitis.</title>
        <authorList>
            <person name="Forman-Ankjaer B."/>
            <person name="Hvid-Jensen F."/>
            <person name="Kobel C.M."/>
            <person name="Greve T."/>
        </authorList>
    </citation>
    <scope>NUCLEOTIDE SEQUENCE</scope>
    <source>
        <strain evidence="7">AUH_DF_2021</strain>
    </source>
</reference>